<evidence type="ECO:0000256" key="8">
    <source>
        <dbReference type="ARBA" id="ARBA00023004"/>
    </source>
</evidence>
<dbReference type="InterPro" id="IPR001128">
    <property type="entry name" value="Cyt_P450"/>
</dbReference>
<feature type="binding site" description="axial binding residue" evidence="10">
    <location>
        <position position="453"/>
    </location>
    <ligand>
        <name>heme</name>
        <dbReference type="ChEBI" id="CHEBI:30413"/>
    </ligand>
    <ligandPart>
        <name>Fe</name>
        <dbReference type="ChEBI" id="CHEBI:18248"/>
    </ligandPart>
</feature>
<evidence type="ECO:0000256" key="10">
    <source>
        <dbReference type="PIRSR" id="PIRSR602401-1"/>
    </source>
</evidence>
<evidence type="ECO:0000256" key="4">
    <source>
        <dbReference type="ARBA" id="ARBA00022617"/>
    </source>
</evidence>
<comment type="similarity">
    <text evidence="3 11">Belongs to the cytochrome P450 family.</text>
</comment>
<evidence type="ECO:0000313" key="14">
    <source>
        <dbReference type="Proteomes" id="UP001634394"/>
    </source>
</evidence>
<comment type="function">
    <text evidence="9">Cytochromes P450 are a group of heme-thiolate monooxygenases. They oxidize a variety of structurally unrelated compounds, including steroids, fatty acids, and xenobiotics.</text>
</comment>
<keyword evidence="4 10" id="KW-0349">Heme</keyword>
<evidence type="ECO:0000313" key="13">
    <source>
        <dbReference type="EMBL" id="KAL3832520.1"/>
    </source>
</evidence>
<dbReference type="SUPFAM" id="SSF48264">
    <property type="entry name" value="Cytochrome P450"/>
    <property type="match status" value="1"/>
</dbReference>
<dbReference type="InterPro" id="IPR036396">
    <property type="entry name" value="Cyt_P450_sf"/>
</dbReference>
<keyword evidence="8 10" id="KW-0408">Iron</keyword>
<name>A0ABD3T6I6_SINWO</name>
<evidence type="ECO:0008006" key="15">
    <source>
        <dbReference type="Google" id="ProtNLM"/>
    </source>
</evidence>
<dbReference type="FunFam" id="1.10.630.10:FF:000042">
    <property type="entry name" value="Cytochrome P450"/>
    <property type="match status" value="1"/>
</dbReference>
<feature type="transmembrane region" description="Helical" evidence="12">
    <location>
        <begin position="6"/>
        <end position="29"/>
    </location>
</feature>
<dbReference type="GO" id="GO:0005789">
    <property type="term" value="C:endoplasmic reticulum membrane"/>
    <property type="evidence" value="ECO:0007669"/>
    <property type="project" value="UniProtKB-SubCell"/>
</dbReference>
<evidence type="ECO:0000256" key="3">
    <source>
        <dbReference type="ARBA" id="ARBA00010617"/>
    </source>
</evidence>
<dbReference type="Gene3D" id="1.10.630.10">
    <property type="entry name" value="Cytochrome P450"/>
    <property type="match status" value="1"/>
</dbReference>
<sequence>MSMGCCSLWSIFTWIFWSFLIFLLILIIYDQLWCMSFRMTIPGPRQFPIFGNLIDMMRLGTYEYELLSTKQYGRVYSVRVGGMYTVNVTDLDLLKKIFVKNFDSFSDRHVIEGGEPWPIHKSVFFLQGADWTRVRKIITPTFSSGKLKLMISEINRCGVVLAKTFEKNAQSKSSVDLKQLCGRFTMDVIASTAFGIQTNSMENPDDPFVSLAQKVFASEFSASVILSVLFPRLAPLLTNLDLGFWPNDCVKFFVSRTKEIIEDRKKRINTGRVDFIQLLLNAEEEVQEENQESGSQSSSKRLDMSEILGQAFLFFIAGYETTATLLTYFLYAMAVHPEIQEKLTDELDSVLGKKEPNYDNIQELKYLDQVVSETLRMYPPLLRMGRVANETVIIDGYKFPKGIGIQYPIYQIHHDPEYYHDPEEFIPDRFSPEAQANAHPLSFLSFGYGPRNCIGMRLALVEAKIAIIHILRSVKIVPCAETEIPLKLNLNESFLRPMKPVQVGVELRP</sequence>
<dbReference type="CDD" id="cd11055">
    <property type="entry name" value="CYP3A-like"/>
    <property type="match status" value="1"/>
</dbReference>
<dbReference type="PANTHER" id="PTHR24302">
    <property type="entry name" value="CYTOCHROME P450 FAMILY 3"/>
    <property type="match status" value="1"/>
</dbReference>
<dbReference type="PRINTS" id="PR00385">
    <property type="entry name" value="P450"/>
</dbReference>
<protein>
    <recommendedName>
        <fullName evidence="15">Cytochrome P450</fullName>
    </recommendedName>
</protein>
<evidence type="ECO:0000256" key="12">
    <source>
        <dbReference type="SAM" id="Phobius"/>
    </source>
</evidence>
<evidence type="ECO:0000256" key="7">
    <source>
        <dbReference type="ARBA" id="ARBA00023002"/>
    </source>
</evidence>
<evidence type="ECO:0000256" key="9">
    <source>
        <dbReference type="ARBA" id="ARBA00043906"/>
    </source>
</evidence>
<keyword evidence="6" id="KW-0492">Microsome</keyword>
<evidence type="ECO:0000256" key="6">
    <source>
        <dbReference type="ARBA" id="ARBA00022848"/>
    </source>
</evidence>
<keyword evidence="12" id="KW-0812">Transmembrane</keyword>
<reference evidence="13 14" key="1">
    <citation type="submission" date="2024-11" db="EMBL/GenBank/DDBJ databases">
        <title>Chromosome-level genome assembly of the freshwater bivalve Anodonta woodiana.</title>
        <authorList>
            <person name="Chen X."/>
        </authorList>
    </citation>
    <scope>NUCLEOTIDE SEQUENCE [LARGE SCALE GENOMIC DNA]</scope>
    <source>
        <strain evidence="13">MN2024</strain>
        <tissue evidence="13">Gills</tissue>
    </source>
</reference>
<evidence type="ECO:0000256" key="2">
    <source>
        <dbReference type="ARBA" id="ARBA00004406"/>
    </source>
</evidence>
<dbReference type="PROSITE" id="PS00086">
    <property type="entry name" value="CYTOCHROME_P450"/>
    <property type="match status" value="1"/>
</dbReference>
<organism evidence="13 14">
    <name type="scientific">Sinanodonta woodiana</name>
    <name type="common">Chinese pond mussel</name>
    <name type="synonym">Anodonta woodiana</name>
    <dbReference type="NCBI Taxonomy" id="1069815"/>
    <lineage>
        <taxon>Eukaryota</taxon>
        <taxon>Metazoa</taxon>
        <taxon>Spiralia</taxon>
        <taxon>Lophotrochozoa</taxon>
        <taxon>Mollusca</taxon>
        <taxon>Bivalvia</taxon>
        <taxon>Autobranchia</taxon>
        <taxon>Heteroconchia</taxon>
        <taxon>Palaeoheterodonta</taxon>
        <taxon>Unionida</taxon>
        <taxon>Unionoidea</taxon>
        <taxon>Unionidae</taxon>
        <taxon>Unioninae</taxon>
        <taxon>Sinanodonta</taxon>
    </lineage>
</organism>
<dbReference type="InterPro" id="IPR050705">
    <property type="entry name" value="Cytochrome_P450_3A"/>
</dbReference>
<comment type="caution">
    <text evidence="13">The sequence shown here is derived from an EMBL/GenBank/DDBJ whole genome shotgun (WGS) entry which is preliminary data.</text>
</comment>
<evidence type="ECO:0000256" key="5">
    <source>
        <dbReference type="ARBA" id="ARBA00022723"/>
    </source>
</evidence>
<evidence type="ECO:0000256" key="11">
    <source>
        <dbReference type="RuleBase" id="RU000461"/>
    </source>
</evidence>
<dbReference type="InterPro" id="IPR017972">
    <property type="entry name" value="Cyt_P450_CS"/>
</dbReference>
<dbReference type="PANTHER" id="PTHR24302:SF15">
    <property type="entry name" value="FATTY-ACID PEROXYGENASE"/>
    <property type="match status" value="1"/>
</dbReference>
<dbReference type="AlphaFoldDB" id="A0ABD3T6I6"/>
<keyword evidence="12" id="KW-1133">Transmembrane helix</keyword>
<keyword evidence="7 11" id="KW-0560">Oxidoreductase</keyword>
<evidence type="ECO:0000256" key="1">
    <source>
        <dbReference type="ARBA" id="ARBA00004174"/>
    </source>
</evidence>
<dbReference type="EMBL" id="JBJQND010000019">
    <property type="protein sequence ID" value="KAL3832520.1"/>
    <property type="molecule type" value="Genomic_DNA"/>
</dbReference>
<dbReference type="PRINTS" id="PR00463">
    <property type="entry name" value="EP450I"/>
</dbReference>
<dbReference type="Proteomes" id="UP001634394">
    <property type="component" value="Unassembled WGS sequence"/>
</dbReference>
<gene>
    <name evidence="13" type="ORF">ACJMK2_024155</name>
</gene>
<keyword evidence="14" id="KW-1185">Reference proteome</keyword>
<dbReference type="InterPro" id="IPR002401">
    <property type="entry name" value="Cyt_P450_E_grp-I"/>
</dbReference>
<proteinExistence type="inferred from homology"/>
<keyword evidence="12" id="KW-0472">Membrane</keyword>
<keyword evidence="11" id="KW-0503">Monooxygenase</keyword>
<keyword evidence="5 10" id="KW-0479">Metal-binding</keyword>
<comment type="cofactor">
    <cofactor evidence="10">
        <name>heme</name>
        <dbReference type="ChEBI" id="CHEBI:30413"/>
    </cofactor>
</comment>
<keyword evidence="6" id="KW-0256">Endoplasmic reticulum</keyword>
<dbReference type="GO" id="GO:0004497">
    <property type="term" value="F:monooxygenase activity"/>
    <property type="evidence" value="ECO:0007669"/>
    <property type="project" value="UniProtKB-KW"/>
</dbReference>
<accession>A0ABD3T6I6</accession>
<comment type="subcellular location">
    <subcellularLocation>
        <location evidence="2">Endoplasmic reticulum membrane</location>
        <topology evidence="2">Peripheral membrane protein</topology>
    </subcellularLocation>
    <subcellularLocation>
        <location evidence="1">Microsome membrane</location>
        <topology evidence="1">Peripheral membrane protein</topology>
    </subcellularLocation>
</comment>
<dbReference type="GO" id="GO:0046872">
    <property type="term" value="F:metal ion binding"/>
    <property type="evidence" value="ECO:0007669"/>
    <property type="project" value="UniProtKB-KW"/>
</dbReference>
<dbReference type="Pfam" id="PF00067">
    <property type="entry name" value="p450"/>
    <property type="match status" value="1"/>
</dbReference>